<keyword evidence="1" id="KW-0472">Membrane</keyword>
<name>A0A1C0TQT3_9GAMM</name>
<evidence type="ECO:0000256" key="1">
    <source>
        <dbReference type="SAM" id="Phobius"/>
    </source>
</evidence>
<keyword evidence="1" id="KW-1133">Transmembrane helix</keyword>
<evidence type="ECO:0000313" key="3">
    <source>
        <dbReference type="Proteomes" id="UP000093366"/>
    </source>
</evidence>
<protein>
    <submittedName>
        <fullName evidence="2">Uncharacterized protein</fullName>
    </submittedName>
</protein>
<dbReference type="AlphaFoldDB" id="A0A1C0TQT3"/>
<reference evidence="3" key="1">
    <citation type="submission" date="2016-07" db="EMBL/GenBank/DDBJ databases">
        <authorList>
            <person name="Florea S."/>
            <person name="Webb J.S."/>
            <person name="Jaromczyk J."/>
            <person name="Schardl C.L."/>
        </authorList>
    </citation>
    <scope>NUCLEOTIDE SEQUENCE [LARGE SCALE GENOMIC DNA]</scope>
    <source>
        <strain evidence="3">IPB1</strain>
    </source>
</reference>
<keyword evidence="1" id="KW-0812">Transmembrane</keyword>
<accession>A0A1C0TQT3</accession>
<feature type="transmembrane region" description="Helical" evidence="1">
    <location>
        <begin position="37"/>
        <end position="58"/>
    </location>
</feature>
<organism evidence="2 3">
    <name type="scientific">Pseudoalteromonas luteoviolacea</name>
    <dbReference type="NCBI Taxonomy" id="43657"/>
    <lineage>
        <taxon>Bacteria</taxon>
        <taxon>Pseudomonadati</taxon>
        <taxon>Pseudomonadota</taxon>
        <taxon>Gammaproteobacteria</taxon>
        <taxon>Alteromonadales</taxon>
        <taxon>Pseudoalteromonadaceae</taxon>
        <taxon>Pseudoalteromonas</taxon>
    </lineage>
</organism>
<dbReference type="Proteomes" id="UP000093366">
    <property type="component" value="Unassembled WGS sequence"/>
</dbReference>
<proteinExistence type="predicted"/>
<comment type="caution">
    <text evidence="2">The sequence shown here is derived from an EMBL/GenBank/DDBJ whole genome shotgun (WGS) entry which is preliminary data.</text>
</comment>
<evidence type="ECO:0000313" key="2">
    <source>
        <dbReference type="EMBL" id="OCQ21260.1"/>
    </source>
</evidence>
<feature type="transmembrane region" description="Helical" evidence="1">
    <location>
        <begin position="6"/>
        <end position="30"/>
    </location>
</feature>
<gene>
    <name evidence="2" type="ORF">A7985_11575</name>
</gene>
<sequence length="63" mass="7400">MITFIPFYFSLKIPAMICITLAMTCMVLYLRDFKTKIADFYSVIIVLSMIYIWSGYFLPQTVL</sequence>
<dbReference type="EMBL" id="MAUJ01000003">
    <property type="protein sequence ID" value="OCQ21260.1"/>
    <property type="molecule type" value="Genomic_DNA"/>
</dbReference>